<dbReference type="EMBL" id="CP071060">
    <property type="protein sequence ID" value="QSI78026.1"/>
    <property type="molecule type" value="Genomic_DNA"/>
</dbReference>
<dbReference type="PANTHER" id="PTHR30346:SF28">
    <property type="entry name" value="HTH-TYPE TRANSCRIPTIONAL REGULATOR CYNR"/>
    <property type="match status" value="1"/>
</dbReference>
<feature type="domain" description="HTH lysR-type" evidence="5">
    <location>
        <begin position="2"/>
        <end position="59"/>
    </location>
</feature>
<comment type="similarity">
    <text evidence="1">Belongs to the LysR transcriptional regulatory family.</text>
</comment>
<dbReference type="RefSeq" id="WP_206255279.1">
    <property type="nucleotide sequence ID" value="NZ_CP071060.1"/>
</dbReference>
<keyword evidence="3" id="KW-0238">DNA-binding</keyword>
<dbReference type="InterPro" id="IPR036390">
    <property type="entry name" value="WH_DNA-bd_sf"/>
</dbReference>
<dbReference type="InterPro" id="IPR005119">
    <property type="entry name" value="LysR_subst-bd"/>
</dbReference>
<sequence>MMDLRDLRAFVTLAELLHFGQAATRLHLTQSALSKQIRRLEDAWGGALFERSAAATRLTPLGEALLADAERLLDDAGTLDRKARDVVAGVAGVLRIGFGVASKDIVPRAIARFRELRPDVRIELLDLSTHHQIQLLQSGRLDLGFCRLPAPSGWPVLPMAEACFVAVVPQAWGVGGTLADFARHPLATVARAGAPAFYDHLMSYFAGAGVRVSELQTVSDFASAVALAASGVAWAIVPSSTAIDQRLVRAEPLSAAEAGWQVGLMRPPGEPGPFVKVFWQVAERLCDSVR</sequence>
<dbReference type="InterPro" id="IPR036388">
    <property type="entry name" value="WH-like_DNA-bd_sf"/>
</dbReference>
<dbReference type="Gene3D" id="3.40.190.10">
    <property type="entry name" value="Periplasmic binding protein-like II"/>
    <property type="match status" value="2"/>
</dbReference>
<keyword evidence="2" id="KW-0805">Transcription regulation</keyword>
<dbReference type="Pfam" id="PF03466">
    <property type="entry name" value="LysR_substrate"/>
    <property type="match status" value="1"/>
</dbReference>
<dbReference type="Gene3D" id="1.10.10.10">
    <property type="entry name" value="Winged helix-like DNA-binding domain superfamily/Winged helix DNA-binding domain"/>
    <property type="match status" value="1"/>
</dbReference>
<dbReference type="Pfam" id="PF00126">
    <property type="entry name" value="HTH_1"/>
    <property type="match status" value="1"/>
</dbReference>
<dbReference type="PRINTS" id="PR00039">
    <property type="entry name" value="HTHLYSR"/>
</dbReference>
<evidence type="ECO:0000256" key="3">
    <source>
        <dbReference type="ARBA" id="ARBA00023125"/>
    </source>
</evidence>
<dbReference type="InterPro" id="IPR000847">
    <property type="entry name" value="LysR_HTH_N"/>
</dbReference>
<keyword evidence="7" id="KW-1185">Reference proteome</keyword>
<organism evidence="6 7">
    <name type="scientific">Niveibacterium microcysteis</name>
    <dbReference type="NCBI Taxonomy" id="2811415"/>
    <lineage>
        <taxon>Bacteria</taxon>
        <taxon>Pseudomonadati</taxon>
        <taxon>Pseudomonadota</taxon>
        <taxon>Betaproteobacteria</taxon>
        <taxon>Rhodocyclales</taxon>
        <taxon>Rhodocyclaceae</taxon>
        <taxon>Niveibacterium</taxon>
    </lineage>
</organism>
<keyword evidence="4" id="KW-0804">Transcription</keyword>
<evidence type="ECO:0000259" key="5">
    <source>
        <dbReference type="PROSITE" id="PS50931"/>
    </source>
</evidence>
<dbReference type="CDD" id="cd08414">
    <property type="entry name" value="PBP2_LTTR_aromatics_like"/>
    <property type="match status" value="1"/>
</dbReference>
<evidence type="ECO:0000313" key="6">
    <source>
        <dbReference type="EMBL" id="QSI78026.1"/>
    </source>
</evidence>
<evidence type="ECO:0000256" key="4">
    <source>
        <dbReference type="ARBA" id="ARBA00023163"/>
    </source>
</evidence>
<dbReference type="PROSITE" id="PS50931">
    <property type="entry name" value="HTH_LYSR"/>
    <property type="match status" value="1"/>
</dbReference>
<dbReference type="SUPFAM" id="SSF46785">
    <property type="entry name" value="Winged helix' DNA-binding domain"/>
    <property type="match status" value="1"/>
</dbReference>
<evidence type="ECO:0000256" key="1">
    <source>
        <dbReference type="ARBA" id="ARBA00009437"/>
    </source>
</evidence>
<proteinExistence type="inferred from homology"/>
<dbReference type="SUPFAM" id="SSF53850">
    <property type="entry name" value="Periplasmic binding protein-like II"/>
    <property type="match status" value="1"/>
</dbReference>
<protein>
    <submittedName>
        <fullName evidence="6">LysR family transcriptional regulator</fullName>
    </submittedName>
</protein>
<evidence type="ECO:0000313" key="7">
    <source>
        <dbReference type="Proteomes" id="UP000663570"/>
    </source>
</evidence>
<evidence type="ECO:0000256" key="2">
    <source>
        <dbReference type="ARBA" id="ARBA00023015"/>
    </source>
</evidence>
<accession>A0ABX7M8X8</accession>
<gene>
    <name evidence="6" type="ORF">JY500_05120</name>
</gene>
<name>A0ABX7M8X8_9RHOO</name>
<reference evidence="6 7" key="1">
    <citation type="submission" date="2021-02" db="EMBL/GenBank/DDBJ databases">
        <title>Niveibacterium changnyeongensis HC41.</title>
        <authorList>
            <person name="Kang M."/>
        </authorList>
    </citation>
    <scope>NUCLEOTIDE SEQUENCE [LARGE SCALE GENOMIC DNA]</scope>
    <source>
        <strain evidence="6 7">HC41</strain>
    </source>
</reference>
<dbReference type="Proteomes" id="UP000663570">
    <property type="component" value="Chromosome"/>
</dbReference>
<dbReference type="PANTHER" id="PTHR30346">
    <property type="entry name" value="TRANSCRIPTIONAL DUAL REGULATOR HCAR-RELATED"/>
    <property type="match status" value="1"/>
</dbReference>